<evidence type="ECO:0000313" key="1">
    <source>
        <dbReference type="Proteomes" id="UP000035681"/>
    </source>
</evidence>
<sequence>MDNYYSTLNCEENDKINSIIENLPNYLNFDRKSKRYGTINGINLRDMNISSIFKDLNNLNCEKEESTRLLNKIDSMNDEDFNKLTEIIELDNLKLKESIYLNRLLYYPDKIFQNKLNRQGKIFTEKQQLFLYKQLLEQQEIILKRENELLYEQLKSIEKIKSFQNNVEKLNKTSTNSY</sequence>
<evidence type="ECO:0000313" key="3">
    <source>
        <dbReference type="WBParaSite" id="TCONS_00007835.p1"/>
    </source>
</evidence>
<name>A0A0K0ENU6_STRER</name>
<dbReference type="WBParaSite" id="SSTP_0001113300.1">
    <property type="protein sequence ID" value="SSTP_0001113300.1"/>
    <property type="gene ID" value="SSTP_0001113300"/>
</dbReference>
<dbReference type="WBParaSite" id="TCONS_00007835.p1">
    <property type="protein sequence ID" value="TCONS_00007835.p1"/>
    <property type="gene ID" value="XLOC_005848"/>
</dbReference>
<protein>
    <submittedName>
        <fullName evidence="3">Sulfotransferase domain-containing protein</fullName>
    </submittedName>
</protein>
<dbReference type="Proteomes" id="UP000035681">
    <property type="component" value="Unplaced"/>
</dbReference>
<keyword evidence="1" id="KW-1185">Reference proteome</keyword>
<evidence type="ECO:0000313" key="2">
    <source>
        <dbReference type="WBParaSite" id="SSTP_0001113300.1"/>
    </source>
</evidence>
<organism evidence="2">
    <name type="scientific">Strongyloides stercoralis</name>
    <name type="common">Threadworm</name>
    <dbReference type="NCBI Taxonomy" id="6248"/>
    <lineage>
        <taxon>Eukaryota</taxon>
        <taxon>Metazoa</taxon>
        <taxon>Ecdysozoa</taxon>
        <taxon>Nematoda</taxon>
        <taxon>Chromadorea</taxon>
        <taxon>Rhabditida</taxon>
        <taxon>Tylenchina</taxon>
        <taxon>Panagrolaimomorpha</taxon>
        <taxon>Strongyloidoidea</taxon>
        <taxon>Strongyloididae</taxon>
        <taxon>Strongyloides</taxon>
    </lineage>
</organism>
<accession>A0A0K0ENU6</accession>
<dbReference type="AlphaFoldDB" id="A0A0K0ENU6"/>
<reference evidence="2" key="1">
    <citation type="submission" date="2015-08" db="UniProtKB">
        <authorList>
            <consortium name="WormBaseParasite"/>
        </authorList>
    </citation>
    <scope>IDENTIFICATION</scope>
</reference>
<proteinExistence type="predicted"/>